<feature type="signal peptide" evidence="1">
    <location>
        <begin position="1"/>
        <end position="27"/>
    </location>
</feature>
<evidence type="ECO:0000313" key="2">
    <source>
        <dbReference type="EMBL" id="MDR7135952.1"/>
    </source>
</evidence>
<proteinExistence type="predicted"/>
<evidence type="ECO:0000256" key="1">
    <source>
        <dbReference type="SAM" id="SignalP"/>
    </source>
</evidence>
<feature type="chain" id="PRO_5045842913" evidence="1">
    <location>
        <begin position="28"/>
        <end position="189"/>
    </location>
</feature>
<dbReference type="Gene3D" id="3.30.530.20">
    <property type="match status" value="1"/>
</dbReference>
<dbReference type="EMBL" id="JAVDVY010000003">
    <property type="protein sequence ID" value="MDR7135952.1"/>
    <property type="molecule type" value="Genomic_DNA"/>
</dbReference>
<accession>A0ABU1WEG5</accession>
<dbReference type="InterPro" id="IPR019587">
    <property type="entry name" value="Polyketide_cyclase/dehydratase"/>
</dbReference>
<dbReference type="InterPro" id="IPR023393">
    <property type="entry name" value="START-like_dom_sf"/>
</dbReference>
<dbReference type="Proteomes" id="UP001251524">
    <property type="component" value="Unassembled WGS sequence"/>
</dbReference>
<dbReference type="Pfam" id="PF10604">
    <property type="entry name" value="Polyketide_cyc2"/>
    <property type="match status" value="1"/>
</dbReference>
<organism evidence="2 3">
    <name type="scientific">Lysobacter niastensis</name>
    <dbReference type="NCBI Taxonomy" id="380629"/>
    <lineage>
        <taxon>Bacteria</taxon>
        <taxon>Pseudomonadati</taxon>
        <taxon>Pseudomonadota</taxon>
        <taxon>Gammaproteobacteria</taxon>
        <taxon>Lysobacterales</taxon>
        <taxon>Lysobacteraceae</taxon>
        <taxon>Lysobacter</taxon>
    </lineage>
</organism>
<evidence type="ECO:0000313" key="3">
    <source>
        <dbReference type="Proteomes" id="UP001251524"/>
    </source>
</evidence>
<name>A0ABU1WEG5_9GAMM</name>
<protein>
    <submittedName>
        <fullName evidence="2">Uncharacterized protein YndB with AHSA1/START domain</fullName>
    </submittedName>
</protein>
<keyword evidence="3" id="KW-1185">Reference proteome</keyword>
<reference evidence="2 3" key="1">
    <citation type="submission" date="2023-07" db="EMBL/GenBank/DDBJ databases">
        <title>Sorghum-associated microbial communities from plants grown in Nebraska, USA.</title>
        <authorList>
            <person name="Schachtman D."/>
        </authorList>
    </citation>
    <scope>NUCLEOTIDE SEQUENCE [LARGE SCALE GENOMIC DNA]</scope>
    <source>
        <strain evidence="2 3">BE198</strain>
    </source>
</reference>
<keyword evidence="1" id="KW-0732">Signal</keyword>
<gene>
    <name evidence="2" type="ORF">J2X06_003170</name>
</gene>
<sequence length="189" mass="19755">MRMTSLVLGSILVASGLTILPCQSVSAAVKDAAANGFTVENTQVVPVDAETAWKALTQDVDRWWPKDHTWWGAASKLSIDARAGGCFCEIAGAQQAQHLTVTFVDPGKTLRMVGGLGPLQGMGLGGVVEFRLAPAEGGGTRITLYCRSGGYSPDDLGKFAPVVDKVQGLQLGGLADYLRKNAGKPAAKP</sequence>
<comment type="caution">
    <text evidence="2">The sequence shown here is derived from an EMBL/GenBank/DDBJ whole genome shotgun (WGS) entry which is preliminary data.</text>
</comment>
<dbReference type="SUPFAM" id="SSF55961">
    <property type="entry name" value="Bet v1-like"/>
    <property type="match status" value="1"/>
</dbReference>
<dbReference type="RefSeq" id="WP_310064042.1">
    <property type="nucleotide sequence ID" value="NZ_JAVDVY010000003.1"/>
</dbReference>